<dbReference type="SUPFAM" id="SSF47413">
    <property type="entry name" value="lambda repressor-like DNA-binding domains"/>
    <property type="match status" value="1"/>
</dbReference>
<dbReference type="Gene3D" id="1.10.260.40">
    <property type="entry name" value="lambda repressor-like DNA-binding domains"/>
    <property type="match status" value="1"/>
</dbReference>
<dbReference type="AlphaFoldDB" id="A0A7Z9DHV1"/>
<gene>
    <name evidence="1" type="primary">immR_1</name>
    <name evidence="1" type="ORF">NCTC12204_00756</name>
</gene>
<evidence type="ECO:0000313" key="1">
    <source>
        <dbReference type="EMBL" id="VTQ61181.1"/>
    </source>
</evidence>
<dbReference type="Proteomes" id="UP000352698">
    <property type="component" value="Unassembled WGS sequence"/>
</dbReference>
<accession>A0A7Z9DHV1</accession>
<sequence length="137" mass="15990">MTLVARIKELAQEQSLTLAELERKLNFPNSSIRKWDQQNPGINKIQKVADYFDVSTDYLLGRTDKRHYYDLTEKDKQDIALQAEKLLEGLDSDAETNYYGEPLDDEDKEKLYDAIQLALSLTKVKAKKKFTPKKYRQ</sequence>
<protein>
    <submittedName>
        <fullName evidence="1">Cro/CI family phage transcriptional regulator</fullName>
    </submittedName>
</protein>
<dbReference type="PROSITE" id="PS50943">
    <property type="entry name" value="HTH_CROC1"/>
    <property type="match status" value="1"/>
</dbReference>
<dbReference type="InterPro" id="IPR010982">
    <property type="entry name" value="Lambda_DNA-bd_dom_sf"/>
</dbReference>
<dbReference type="GO" id="GO:0003677">
    <property type="term" value="F:DNA binding"/>
    <property type="evidence" value="ECO:0007669"/>
    <property type="project" value="InterPro"/>
</dbReference>
<evidence type="ECO:0000313" key="2">
    <source>
        <dbReference type="Proteomes" id="UP000352698"/>
    </source>
</evidence>
<name>A0A7Z9DHV1_ENTHR</name>
<proteinExistence type="predicted"/>
<dbReference type="SMART" id="SM00530">
    <property type="entry name" value="HTH_XRE"/>
    <property type="match status" value="1"/>
</dbReference>
<dbReference type="EMBL" id="CABEEP010000001">
    <property type="protein sequence ID" value="VTQ61181.1"/>
    <property type="molecule type" value="Genomic_DNA"/>
</dbReference>
<comment type="caution">
    <text evidence="1">The sequence shown here is derived from an EMBL/GenBank/DDBJ whole genome shotgun (WGS) entry which is preliminary data.</text>
</comment>
<organism evidence="1 2">
    <name type="scientific">Enterococcus hirae</name>
    <dbReference type="NCBI Taxonomy" id="1354"/>
    <lineage>
        <taxon>Bacteria</taxon>
        <taxon>Bacillati</taxon>
        <taxon>Bacillota</taxon>
        <taxon>Bacilli</taxon>
        <taxon>Lactobacillales</taxon>
        <taxon>Enterococcaceae</taxon>
        <taxon>Enterococcus</taxon>
    </lineage>
</organism>
<dbReference type="Pfam" id="PF01381">
    <property type="entry name" value="HTH_3"/>
    <property type="match status" value="1"/>
</dbReference>
<dbReference type="InterPro" id="IPR001387">
    <property type="entry name" value="Cro/C1-type_HTH"/>
</dbReference>
<reference evidence="1 2" key="1">
    <citation type="submission" date="2019-05" db="EMBL/GenBank/DDBJ databases">
        <authorList>
            <consortium name="Pathogen Informatics"/>
        </authorList>
    </citation>
    <scope>NUCLEOTIDE SEQUENCE [LARGE SCALE GENOMIC DNA]</scope>
    <source>
        <strain evidence="1 2">NCTC12204</strain>
    </source>
</reference>
<dbReference type="RefSeq" id="WP_010738258.1">
    <property type="nucleotide sequence ID" value="NZ_CABEEP010000001.1"/>
</dbReference>